<feature type="non-terminal residue" evidence="2">
    <location>
        <position position="1"/>
    </location>
</feature>
<dbReference type="InterPro" id="IPR008271">
    <property type="entry name" value="Ser/Thr_kinase_AS"/>
</dbReference>
<proteinExistence type="predicted"/>
<dbReference type="EMBL" id="BART01015531">
    <property type="protein sequence ID" value="GAG85723.1"/>
    <property type="molecule type" value="Genomic_DNA"/>
</dbReference>
<dbReference type="PANTHER" id="PTHR44167:SF24">
    <property type="entry name" value="SERINE_THREONINE-PROTEIN KINASE CHK2"/>
    <property type="match status" value="1"/>
</dbReference>
<dbReference type="GO" id="GO:0005737">
    <property type="term" value="C:cytoplasm"/>
    <property type="evidence" value="ECO:0007669"/>
    <property type="project" value="TreeGrafter"/>
</dbReference>
<dbReference type="InterPro" id="IPR011009">
    <property type="entry name" value="Kinase-like_dom_sf"/>
</dbReference>
<evidence type="ECO:0000259" key="1">
    <source>
        <dbReference type="PROSITE" id="PS50011"/>
    </source>
</evidence>
<dbReference type="GO" id="GO:0044773">
    <property type="term" value="P:mitotic DNA damage checkpoint signaling"/>
    <property type="evidence" value="ECO:0007669"/>
    <property type="project" value="TreeGrafter"/>
</dbReference>
<gene>
    <name evidence="2" type="ORF">S01H4_30141</name>
</gene>
<dbReference type="PROSITE" id="PS00108">
    <property type="entry name" value="PROTEIN_KINASE_ST"/>
    <property type="match status" value="1"/>
</dbReference>
<dbReference type="GO" id="GO:0004674">
    <property type="term" value="F:protein serine/threonine kinase activity"/>
    <property type="evidence" value="ECO:0007669"/>
    <property type="project" value="TreeGrafter"/>
</dbReference>
<accession>X1BNS0</accession>
<dbReference type="Gene3D" id="1.10.510.10">
    <property type="entry name" value="Transferase(Phosphotransferase) domain 1"/>
    <property type="match status" value="1"/>
</dbReference>
<comment type="caution">
    <text evidence="2">The sequence shown here is derived from an EMBL/GenBank/DDBJ whole genome shotgun (WGS) entry which is preliminary data.</text>
</comment>
<dbReference type="AlphaFoldDB" id="X1BNS0"/>
<protein>
    <recommendedName>
        <fullName evidence="1">Protein kinase domain-containing protein</fullName>
    </recommendedName>
</protein>
<sequence>SDHKTIALKVINIPELGSDNEDRDSLVGDLKNEVDALKKLSEPKCYPFIICYYDSYFDEKNNMFLIEMEYIEGLSMFDFVNLNYNNKNKNKYLLLIARDVSLGLNYVHKKNIIHNDIKLENIMIQDKTYVPKIIDFGLSCISKNGSCIYPFGSFNYVAPEFEPDNLRLPASDMWALGVSLYVGVELKFPFDNNKEIQNKNIKLDSSNKLLNDVVNGLLIKDPLKRLTAKDVVTMIDNQ</sequence>
<dbReference type="GO" id="GO:0005524">
    <property type="term" value="F:ATP binding"/>
    <property type="evidence" value="ECO:0007669"/>
    <property type="project" value="InterPro"/>
</dbReference>
<dbReference type="SMART" id="SM00220">
    <property type="entry name" value="S_TKc"/>
    <property type="match status" value="1"/>
</dbReference>
<evidence type="ECO:0000313" key="2">
    <source>
        <dbReference type="EMBL" id="GAG85723.1"/>
    </source>
</evidence>
<dbReference type="Pfam" id="PF00069">
    <property type="entry name" value="Pkinase"/>
    <property type="match status" value="1"/>
</dbReference>
<dbReference type="InterPro" id="IPR000719">
    <property type="entry name" value="Prot_kinase_dom"/>
</dbReference>
<dbReference type="PROSITE" id="PS50011">
    <property type="entry name" value="PROTEIN_KINASE_DOM"/>
    <property type="match status" value="1"/>
</dbReference>
<reference evidence="2" key="1">
    <citation type="journal article" date="2014" name="Front. Microbiol.">
        <title>High frequency of phylogenetically diverse reductive dehalogenase-homologous genes in deep subseafloor sedimentary metagenomes.</title>
        <authorList>
            <person name="Kawai M."/>
            <person name="Futagami T."/>
            <person name="Toyoda A."/>
            <person name="Takaki Y."/>
            <person name="Nishi S."/>
            <person name="Hori S."/>
            <person name="Arai W."/>
            <person name="Tsubouchi T."/>
            <person name="Morono Y."/>
            <person name="Uchiyama I."/>
            <person name="Ito T."/>
            <person name="Fujiyama A."/>
            <person name="Inagaki F."/>
            <person name="Takami H."/>
        </authorList>
    </citation>
    <scope>NUCLEOTIDE SEQUENCE</scope>
    <source>
        <strain evidence="2">Expedition CK06-06</strain>
    </source>
</reference>
<organism evidence="2">
    <name type="scientific">marine sediment metagenome</name>
    <dbReference type="NCBI Taxonomy" id="412755"/>
    <lineage>
        <taxon>unclassified sequences</taxon>
        <taxon>metagenomes</taxon>
        <taxon>ecological metagenomes</taxon>
    </lineage>
</organism>
<name>X1BNS0_9ZZZZ</name>
<dbReference type="SUPFAM" id="SSF56112">
    <property type="entry name" value="Protein kinase-like (PK-like)"/>
    <property type="match status" value="1"/>
</dbReference>
<dbReference type="PANTHER" id="PTHR44167">
    <property type="entry name" value="OVARIAN-SPECIFIC SERINE/THREONINE-PROTEIN KINASE LOK-RELATED"/>
    <property type="match status" value="1"/>
</dbReference>
<feature type="domain" description="Protein kinase" evidence="1">
    <location>
        <begin position="1"/>
        <end position="238"/>
    </location>
</feature>
<dbReference type="GO" id="GO:0005634">
    <property type="term" value="C:nucleus"/>
    <property type="evidence" value="ECO:0007669"/>
    <property type="project" value="TreeGrafter"/>
</dbReference>